<dbReference type="InterPro" id="IPR052426">
    <property type="entry name" value="Plant_dev_regulator"/>
</dbReference>
<evidence type="ECO:0000256" key="2">
    <source>
        <dbReference type="ARBA" id="ARBA00022723"/>
    </source>
</evidence>
<dbReference type="GO" id="GO:0008270">
    <property type="term" value="F:zinc ion binding"/>
    <property type="evidence" value="ECO:0007669"/>
    <property type="project" value="UniProtKB-KW"/>
</dbReference>
<dbReference type="GO" id="GO:0005634">
    <property type="term" value="C:nucleus"/>
    <property type="evidence" value="ECO:0007669"/>
    <property type="project" value="UniProtKB-SubCell"/>
</dbReference>
<organism evidence="11 12">
    <name type="scientific">Ricinus communis</name>
    <name type="common">Castor bean</name>
    <dbReference type="NCBI Taxonomy" id="3988"/>
    <lineage>
        <taxon>Eukaryota</taxon>
        <taxon>Viridiplantae</taxon>
        <taxon>Streptophyta</taxon>
        <taxon>Embryophyta</taxon>
        <taxon>Tracheophyta</taxon>
        <taxon>Spermatophyta</taxon>
        <taxon>Magnoliopsida</taxon>
        <taxon>eudicotyledons</taxon>
        <taxon>Gunneridae</taxon>
        <taxon>Pentapetalae</taxon>
        <taxon>rosids</taxon>
        <taxon>fabids</taxon>
        <taxon>Malpighiales</taxon>
        <taxon>Euphorbiaceae</taxon>
        <taxon>Acalyphoideae</taxon>
        <taxon>Acalypheae</taxon>
        <taxon>Ricinus</taxon>
    </lineage>
</organism>
<keyword evidence="6" id="KW-0804">Transcription</keyword>
<feature type="compositionally biased region" description="Basic and acidic residues" evidence="9">
    <location>
        <begin position="15"/>
        <end position="25"/>
    </location>
</feature>
<feature type="region of interest" description="Disordered" evidence="9">
    <location>
        <begin position="1"/>
        <end position="29"/>
    </location>
</feature>
<dbReference type="OMA" id="MESWRPR"/>
<evidence type="ECO:0000259" key="10">
    <source>
        <dbReference type="PROSITE" id="PS50157"/>
    </source>
</evidence>
<keyword evidence="2" id="KW-0479">Metal-binding</keyword>
<dbReference type="PANTHER" id="PTHR45801">
    <property type="entry name" value="OS07G0101800 PROTEIN"/>
    <property type="match status" value="1"/>
</dbReference>
<keyword evidence="7" id="KW-0539">Nucleus</keyword>
<sequence>MGSRIQACSDTSSEENDRQQVKEDATTITTNTAKRSYECSFCKRGFTNAQALGGHMNIHRRDRAKTAKQVMSSSSSSISSKTNEEHTKPNYIGSISSEPMNYYQVLESQKNYPMYFQPSGSSSPRQVPQVYYNYGSDDFLVPRNNKSLSRDEECWGANLSLQLGSNHLQDNGMNMEVAKEDEVDLELRLGHDRL</sequence>
<keyword evidence="5" id="KW-0805">Transcription regulation</keyword>
<dbReference type="Gene3D" id="3.30.160.60">
    <property type="entry name" value="Classic Zinc Finger"/>
    <property type="match status" value="1"/>
</dbReference>
<evidence type="ECO:0000256" key="3">
    <source>
        <dbReference type="ARBA" id="ARBA00022771"/>
    </source>
</evidence>
<feature type="domain" description="C2H2-type" evidence="10">
    <location>
        <begin position="37"/>
        <end position="64"/>
    </location>
</feature>
<evidence type="ECO:0000256" key="4">
    <source>
        <dbReference type="ARBA" id="ARBA00022833"/>
    </source>
</evidence>
<comment type="subcellular location">
    <subcellularLocation>
        <location evidence="1">Nucleus</location>
    </subcellularLocation>
</comment>
<feature type="compositionally biased region" description="Polar residues" evidence="9">
    <location>
        <begin position="1"/>
        <end position="11"/>
    </location>
</feature>
<evidence type="ECO:0000256" key="7">
    <source>
        <dbReference type="ARBA" id="ARBA00023242"/>
    </source>
</evidence>
<evidence type="ECO:0000313" key="11">
    <source>
        <dbReference type="EMBL" id="EEF33086.1"/>
    </source>
</evidence>
<evidence type="ECO:0000256" key="9">
    <source>
        <dbReference type="SAM" id="MobiDB-lite"/>
    </source>
</evidence>
<proteinExistence type="predicted"/>
<dbReference type="SUPFAM" id="SSF57667">
    <property type="entry name" value="beta-beta-alpha zinc fingers"/>
    <property type="match status" value="1"/>
</dbReference>
<evidence type="ECO:0000256" key="5">
    <source>
        <dbReference type="ARBA" id="ARBA00023015"/>
    </source>
</evidence>
<gene>
    <name evidence="11" type="ORF">RCOM_0492550</name>
</gene>
<protein>
    <submittedName>
        <fullName evidence="11">Transcriptional regulator SUPERMAN, putative</fullName>
    </submittedName>
</protein>
<reference evidence="12" key="1">
    <citation type="journal article" date="2010" name="Nat. Biotechnol.">
        <title>Draft genome sequence of the oilseed species Ricinus communis.</title>
        <authorList>
            <person name="Chan A.P."/>
            <person name="Crabtree J."/>
            <person name="Zhao Q."/>
            <person name="Lorenzi H."/>
            <person name="Orvis J."/>
            <person name="Puiu D."/>
            <person name="Melake-Berhan A."/>
            <person name="Jones K.M."/>
            <person name="Redman J."/>
            <person name="Chen G."/>
            <person name="Cahoon E.B."/>
            <person name="Gedil M."/>
            <person name="Stanke M."/>
            <person name="Haas B.J."/>
            <person name="Wortman J.R."/>
            <person name="Fraser-Liggett C.M."/>
            <person name="Ravel J."/>
            <person name="Rabinowicz P.D."/>
        </authorList>
    </citation>
    <scope>NUCLEOTIDE SEQUENCE [LARGE SCALE GENOMIC DNA]</scope>
    <source>
        <strain evidence="12">cv. Hale</strain>
    </source>
</reference>
<dbReference type="PROSITE" id="PS50157">
    <property type="entry name" value="ZINC_FINGER_C2H2_2"/>
    <property type="match status" value="1"/>
</dbReference>
<dbReference type="PANTHER" id="PTHR45801:SF84">
    <property type="entry name" value="C2H2-TYPE DOMAIN-CONTAINING PROTEIN"/>
    <property type="match status" value="1"/>
</dbReference>
<dbReference type="Pfam" id="PF13912">
    <property type="entry name" value="zf-C2H2_6"/>
    <property type="match status" value="1"/>
</dbReference>
<dbReference type="AlphaFoldDB" id="B9STJ8"/>
<dbReference type="SMART" id="SM00355">
    <property type="entry name" value="ZnF_C2H2"/>
    <property type="match status" value="1"/>
</dbReference>
<feature type="region of interest" description="Disordered" evidence="9">
    <location>
        <begin position="62"/>
        <end position="93"/>
    </location>
</feature>
<accession>B9STJ8</accession>
<keyword evidence="12" id="KW-1185">Reference proteome</keyword>
<dbReference type="PROSITE" id="PS00028">
    <property type="entry name" value="ZINC_FINGER_C2H2_1"/>
    <property type="match status" value="1"/>
</dbReference>
<dbReference type="InterPro" id="IPR013087">
    <property type="entry name" value="Znf_C2H2_type"/>
</dbReference>
<evidence type="ECO:0000256" key="8">
    <source>
        <dbReference type="PROSITE-ProRule" id="PRU00042"/>
    </source>
</evidence>
<evidence type="ECO:0000256" key="1">
    <source>
        <dbReference type="ARBA" id="ARBA00004123"/>
    </source>
</evidence>
<name>B9STJ8_RICCO</name>
<evidence type="ECO:0000313" key="12">
    <source>
        <dbReference type="Proteomes" id="UP000008311"/>
    </source>
</evidence>
<dbReference type="KEGG" id="rcu:8276169"/>
<dbReference type="InterPro" id="IPR036236">
    <property type="entry name" value="Znf_C2H2_sf"/>
</dbReference>
<dbReference type="STRING" id="3988.B9STJ8"/>
<keyword evidence="3 8" id="KW-0863">Zinc-finger</keyword>
<keyword evidence="4" id="KW-0862">Zinc</keyword>
<dbReference type="eggNOG" id="ENOG502S8N0">
    <property type="taxonomic scope" value="Eukaryota"/>
</dbReference>
<dbReference type="Proteomes" id="UP000008311">
    <property type="component" value="Unassembled WGS sequence"/>
</dbReference>
<dbReference type="OrthoDB" id="780709at2759"/>
<evidence type="ECO:0000256" key="6">
    <source>
        <dbReference type="ARBA" id="ARBA00023163"/>
    </source>
</evidence>
<dbReference type="EMBL" id="EQ974131">
    <property type="protein sequence ID" value="EEF33086.1"/>
    <property type="molecule type" value="Genomic_DNA"/>
</dbReference>
<dbReference type="InParanoid" id="B9STJ8"/>